<dbReference type="Proteomes" id="UP000001492">
    <property type="component" value="Chromosome 1"/>
</dbReference>
<evidence type="ECO:0000313" key="2">
    <source>
        <dbReference type="Proteomes" id="UP000001492"/>
    </source>
</evidence>
<dbReference type="STRING" id="573065.Astex_0340"/>
<dbReference type="EMBL" id="CP002395">
    <property type="protein sequence ID" value="ADU12038.1"/>
    <property type="molecule type" value="Genomic_DNA"/>
</dbReference>
<dbReference type="HOGENOM" id="CLU_2912429_0_0_5"/>
<gene>
    <name evidence="1" type="ordered locus">Astex_0340</name>
</gene>
<name>E8RPR1_ASTEC</name>
<dbReference type="AlphaFoldDB" id="E8RPR1"/>
<reference evidence="2" key="1">
    <citation type="submission" date="2010-12" db="EMBL/GenBank/DDBJ databases">
        <title>Complete sequence of chromosome 1 of Asticcacaulis excentricus CB 48.</title>
        <authorList>
            <consortium name="US DOE Joint Genome Institute"/>
            <person name="Lucas S."/>
            <person name="Copeland A."/>
            <person name="Lapidus A."/>
            <person name="Cheng J.-F."/>
            <person name="Bruce D."/>
            <person name="Goodwin L."/>
            <person name="Pitluck S."/>
            <person name="Teshima H."/>
            <person name="Davenport K."/>
            <person name="Detter J.C."/>
            <person name="Han C."/>
            <person name="Tapia R."/>
            <person name="Land M."/>
            <person name="Hauser L."/>
            <person name="Jeffries C."/>
            <person name="Kyrpides N."/>
            <person name="Ivanova N."/>
            <person name="Ovchinnikova G."/>
            <person name="Brun Y.V."/>
            <person name="Woyke T."/>
        </authorList>
    </citation>
    <scope>NUCLEOTIDE SEQUENCE [LARGE SCALE GENOMIC DNA]</scope>
    <source>
        <strain evidence="2">ATCC 15261 / DSM 4724 / KCTC 12464 / NCIMB 9791 / VKM B-1370 / CB 48</strain>
    </source>
</reference>
<accession>E8RPR1</accession>
<organism evidence="1 2">
    <name type="scientific">Asticcacaulis excentricus (strain ATCC 15261 / DSM 4724 / KCTC 12464 / NCIMB 9791 / VKM B-1370 / CB 48)</name>
    <dbReference type="NCBI Taxonomy" id="573065"/>
    <lineage>
        <taxon>Bacteria</taxon>
        <taxon>Pseudomonadati</taxon>
        <taxon>Pseudomonadota</taxon>
        <taxon>Alphaproteobacteria</taxon>
        <taxon>Caulobacterales</taxon>
        <taxon>Caulobacteraceae</taxon>
        <taxon>Asticcacaulis</taxon>
    </lineage>
</organism>
<protein>
    <submittedName>
        <fullName evidence="1">Uncharacterized protein</fullName>
    </submittedName>
</protein>
<keyword evidence="2" id="KW-1185">Reference proteome</keyword>
<sequence>MRFGPFYRTGIAMGLGPREIDDLSLWEFGQVVDGWMTANGIEPKAKPLSDDEHDALVAKYS</sequence>
<proteinExistence type="predicted"/>
<evidence type="ECO:0000313" key="1">
    <source>
        <dbReference type="EMBL" id="ADU12038.1"/>
    </source>
</evidence>
<dbReference type="KEGG" id="aex:Astex_0340"/>